<evidence type="ECO:0000259" key="6">
    <source>
        <dbReference type="Pfam" id="PF14634"/>
    </source>
</evidence>
<dbReference type="PANTHER" id="PTHR22663">
    <property type="entry name" value="RING FINGER PROTEIN NARYA-RELATED"/>
    <property type="match status" value="1"/>
</dbReference>
<evidence type="ECO:0000256" key="2">
    <source>
        <dbReference type="ARBA" id="ARBA00022771"/>
    </source>
</evidence>
<dbReference type="GO" id="GO:0016925">
    <property type="term" value="P:protein sumoylation"/>
    <property type="evidence" value="ECO:0007669"/>
    <property type="project" value="TreeGrafter"/>
</dbReference>
<reference evidence="7" key="3">
    <citation type="submission" date="2025-09" db="UniProtKB">
        <authorList>
            <consortium name="Ensembl"/>
        </authorList>
    </citation>
    <scope>IDENTIFICATION</scope>
</reference>
<feature type="compositionally biased region" description="Pro residues" evidence="5">
    <location>
        <begin position="204"/>
        <end position="224"/>
    </location>
</feature>
<feature type="domain" description="RING-type" evidence="6">
    <location>
        <begin position="10"/>
        <end position="40"/>
    </location>
</feature>
<dbReference type="Proteomes" id="UP000694412">
    <property type="component" value="Chromosome 1"/>
</dbReference>
<dbReference type="PANTHER" id="PTHR22663:SF29">
    <property type="entry name" value="RING FINGER PROTEIN 212B"/>
    <property type="match status" value="1"/>
</dbReference>
<reference evidence="7" key="1">
    <citation type="submission" date="2015-11" db="EMBL/GenBank/DDBJ databases">
        <authorList>
            <consortium name="International Coturnix japonica Genome Analysis Consortium"/>
            <person name="Warren W."/>
            <person name="Burt D.W."/>
            <person name="Antin P.B."/>
            <person name="Lanford R."/>
            <person name="Gros J."/>
            <person name="Wilson R.K."/>
        </authorList>
    </citation>
    <scope>NUCLEOTIDE SEQUENCE [LARGE SCALE GENOMIC DNA]</scope>
</reference>
<keyword evidence="3" id="KW-0862">Zinc</keyword>
<keyword evidence="4" id="KW-0469">Meiosis</keyword>
<dbReference type="GO" id="GO:0007129">
    <property type="term" value="P:homologous chromosome pairing at meiosis"/>
    <property type="evidence" value="ECO:0007669"/>
    <property type="project" value="TreeGrafter"/>
</dbReference>
<accession>A0A8C2SLI0</accession>
<dbReference type="GO" id="GO:0007131">
    <property type="term" value="P:reciprocal meiotic recombination"/>
    <property type="evidence" value="ECO:0007669"/>
    <property type="project" value="InterPro"/>
</dbReference>
<keyword evidence="8" id="KW-1185">Reference proteome</keyword>
<dbReference type="Pfam" id="PF14634">
    <property type="entry name" value="zf-RING_5"/>
    <property type="match status" value="1"/>
</dbReference>
<reference evidence="7" key="2">
    <citation type="submission" date="2025-08" db="UniProtKB">
        <authorList>
            <consortium name="Ensembl"/>
        </authorList>
    </citation>
    <scope>IDENTIFICATION</scope>
</reference>
<evidence type="ECO:0000256" key="4">
    <source>
        <dbReference type="ARBA" id="ARBA00023254"/>
    </source>
</evidence>
<evidence type="ECO:0000256" key="5">
    <source>
        <dbReference type="SAM" id="MobiDB-lite"/>
    </source>
</evidence>
<dbReference type="GeneTree" id="ENSGT00980000199831"/>
<dbReference type="AlphaFoldDB" id="A0A8C2SLI0"/>
<protein>
    <recommendedName>
        <fullName evidence="6">RING-type domain-containing protein</fullName>
    </recommendedName>
</protein>
<keyword evidence="1" id="KW-0479">Metal-binding</keyword>
<keyword evidence="2" id="KW-0863">Zinc-finger</keyword>
<dbReference type="GO" id="GO:0008270">
    <property type="term" value="F:zinc ion binding"/>
    <property type="evidence" value="ECO:0007669"/>
    <property type="project" value="UniProtKB-KW"/>
</dbReference>
<feature type="region of interest" description="Disordered" evidence="5">
    <location>
        <begin position="192"/>
        <end position="225"/>
    </location>
</feature>
<dbReference type="Ensembl" id="ENSCJPT00005000063.1">
    <property type="protein sequence ID" value="ENSCJPP00005000026.1"/>
    <property type="gene ID" value="ENSCJPG00005000042.1"/>
</dbReference>
<evidence type="ECO:0000313" key="7">
    <source>
        <dbReference type="Ensembl" id="ENSCJPP00005000026.1"/>
    </source>
</evidence>
<dbReference type="InterPro" id="IPR001841">
    <property type="entry name" value="Znf_RING"/>
</dbReference>
<organism evidence="7 8">
    <name type="scientific">Coturnix japonica</name>
    <name type="common">Japanese quail</name>
    <name type="synonym">Coturnix coturnix japonica</name>
    <dbReference type="NCBI Taxonomy" id="93934"/>
    <lineage>
        <taxon>Eukaryota</taxon>
        <taxon>Metazoa</taxon>
        <taxon>Chordata</taxon>
        <taxon>Craniata</taxon>
        <taxon>Vertebrata</taxon>
        <taxon>Euteleostomi</taxon>
        <taxon>Archelosauria</taxon>
        <taxon>Archosauria</taxon>
        <taxon>Dinosauria</taxon>
        <taxon>Saurischia</taxon>
        <taxon>Theropoda</taxon>
        <taxon>Coelurosauria</taxon>
        <taxon>Aves</taxon>
        <taxon>Neognathae</taxon>
        <taxon>Galloanserae</taxon>
        <taxon>Galliformes</taxon>
        <taxon>Phasianidae</taxon>
        <taxon>Perdicinae</taxon>
        <taxon>Coturnix</taxon>
    </lineage>
</organism>
<proteinExistence type="predicted"/>
<evidence type="ECO:0000313" key="8">
    <source>
        <dbReference type="Proteomes" id="UP000694412"/>
    </source>
</evidence>
<dbReference type="InterPro" id="IPR017907">
    <property type="entry name" value="Znf_RING_CS"/>
</dbReference>
<sequence length="265" mass="29201">MAAPCRDWFHCNRCYRQDGARFSVTSCGHVLCEPCLGAGTEHQAMLSCAILLLPHLQLEETLFLKSPAAIARQRLAHISQAWRFQQAQVDLLLAFHRDTALTQASHREAEELRRENGELRRHLTHISPRRGSTPRHPTASAAAQWAGGEVSRAPQVALLQKLEEHPQICVFSPQMFSPPSCSRLASLEHRSASSTPTWLGEPPNLLPVPPPLPPPGSRTPPHPQPCSCSPALPSRCLQPCPLPKAPPVHPADLHPLPIHTPWLLS</sequence>
<dbReference type="InterPro" id="IPR042123">
    <property type="entry name" value="Zip3/RNF212-like"/>
</dbReference>
<dbReference type="GO" id="GO:0019789">
    <property type="term" value="F:SUMO transferase activity"/>
    <property type="evidence" value="ECO:0007669"/>
    <property type="project" value="InterPro"/>
</dbReference>
<name>A0A8C2SLI0_COTJA</name>
<evidence type="ECO:0000256" key="1">
    <source>
        <dbReference type="ARBA" id="ARBA00022723"/>
    </source>
</evidence>
<dbReference type="PROSITE" id="PS00518">
    <property type="entry name" value="ZF_RING_1"/>
    <property type="match status" value="1"/>
</dbReference>
<evidence type="ECO:0000256" key="3">
    <source>
        <dbReference type="ARBA" id="ARBA00022833"/>
    </source>
</evidence>
<dbReference type="GO" id="GO:0000795">
    <property type="term" value="C:synaptonemal complex"/>
    <property type="evidence" value="ECO:0007669"/>
    <property type="project" value="InterPro"/>
</dbReference>